<proteinExistence type="predicted"/>
<dbReference type="EMBL" id="OC920924">
    <property type="protein sequence ID" value="CAD7652951.1"/>
    <property type="molecule type" value="Genomic_DNA"/>
</dbReference>
<gene>
    <name evidence="1" type="ORF">ONB1V03_LOCUS9609</name>
</gene>
<evidence type="ECO:0008006" key="3">
    <source>
        <dbReference type="Google" id="ProtNLM"/>
    </source>
</evidence>
<dbReference type="AlphaFoldDB" id="A0A7R9M3L7"/>
<organism evidence="1">
    <name type="scientific">Oppiella nova</name>
    <dbReference type="NCBI Taxonomy" id="334625"/>
    <lineage>
        <taxon>Eukaryota</taxon>
        <taxon>Metazoa</taxon>
        <taxon>Ecdysozoa</taxon>
        <taxon>Arthropoda</taxon>
        <taxon>Chelicerata</taxon>
        <taxon>Arachnida</taxon>
        <taxon>Acari</taxon>
        <taxon>Acariformes</taxon>
        <taxon>Sarcoptiformes</taxon>
        <taxon>Oribatida</taxon>
        <taxon>Brachypylina</taxon>
        <taxon>Oppioidea</taxon>
        <taxon>Oppiidae</taxon>
        <taxon>Oppiella</taxon>
    </lineage>
</organism>
<dbReference type="InterPro" id="IPR036736">
    <property type="entry name" value="ACP-like_sf"/>
</dbReference>
<dbReference type="InterPro" id="IPR029058">
    <property type="entry name" value="AB_hydrolase_fold"/>
</dbReference>
<sequence>NESRRLVDNLWRALGIDPTITPNHLTLGEIGLESMFAIEIQQLLAKQWNVNLTLNQLKTVTIGMFKEYEAGNETAIRQHLDEIKWFRSSTLKQKFVIPVDKYIRLNDKTVGRPVYLMPTLFLNFSLFETLAQRLNRPVIGLTWTREVSALTDSVQVRQYYSDLLDQLAPNGQYDVVGYFDTASLCSELVLNGRAVKGVIVEQLGEHVIDEQRSDDSMIEAVKGVIVEQLGEHVIDEQRSDDFMIEFMLRMISNEIPNAVREHIVRAMKIVPDRKAKISTLVTHIINLSNKGLISSDLEEIFHIMFVRMSMFLDDMSHKIRAFRSAFKSNIAEKWTKISGKLTIILVNFAHDIDDMIDRTLERYSLPDTKMSKQLIYCVFAVILMSTLVSGNCSDRWIHCTKNGKELGTMCENTCFRSAHVRCEPCDKYDYLAKCRSHGFDADGYWMPTHGTVCR</sequence>
<protein>
    <recommendedName>
        <fullName evidence="3">Carrier domain-containing protein</fullName>
    </recommendedName>
</protein>
<dbReference type="EMBL" id="CAJPVJ010006099">
    <property type="protein sequence ID" value="CAG2170138.1"/>
    <property type="molecule type" value="Genomic_DNA"/>
</dbReference>
<feature type="non-terminal residue" evidence="1">
    <location>
        <position position="1"/>
    </location>
</feature>
<dbReference type="Proteomes" id="UP000728032">
    <property type="component" value="Unassembled WGS sequence"/>
</dbReference>
<evidence type="ECO:0000313" key="1">
    <source>
        <dbReference type="EMBL" id="CAD7652951.1"/>
    </source>
</evidence>
<dbReference type="Gene3D" id="1.10.1200.10">
    <property type="entry name" value="ACP-like"/>
    <property type="match status" value="1"/>
</dbReference>
<dbReference type="Gene3D" id="3.40.50.1820">
    <property type="entry name" value="alpha/beta hydrolase"/>
    <property type="match status" value="1"/>
</dbReference>
<accession>A0A7R9M3L7</accession>
<name>A0A7R9M3L7_9ACAR</name>
<keyword evidence="2" id="KW-1185">Reference proteome</keyword>
<reference evidence="1" key="1">
    <citation type="submission" date="2020-11" db="EMBL/GenBank/DDBJ databases">
        <authorList>
            <person name="Tran Van P."/>
        </authorList>
    </citation>
    <scope>NUCLEOTIDE SEQUENCE</scope>
</reference>
<evidence type="ECO:0000313" key="2">
    <source>
        <dbReference type="Proteomes" id="UP000728032"/>
    </source>
</evidence>